<name>A0AAW8B3E0_9GAMM</name>
<dbReference type="InterPro" id="IPR009057">
    <property type="entry name" value="Homeodomain-like_sf"/>
</dbReference>
<keyword evidence="1 2" id="KW-0238">DNA-binding</keyword>
<dbReference type="Gene3D" id="1.10.357.10">
    <property type="entry name" value="Tetracycline Repressor, domain 2"/>
    <property type="match status" value="1"/>
</dbReference>
<evidence type="ECO:0000256" key="1">
    <source>
        <dbReference type="ARBA" id="ARBA00023125"/>
    </source>
</evidence>
<dbReference type="PANTHER" id="PTHR43479:SF12">
    <property type="entry name" value="TRANSCRIPTIONAL REGULATORY PROTEIN"/>
    <property type="match status" value="1"/>
</dbReference>
<sequence length="214" mass="25569">MKRREHILLVSLELFNNEGESNLSAVDIANELDISPGNLYYHFKGKDELVTELYQRFEAGVELLLHEGLEAKSTLEEYWLHLYVLLEHIYNYRFFFRNISDLLQKYQSIEPRFRRLMEQQSRWVEQLLTGLLEEGVIADPNLAAERVKHLTDNIMLLFTHWFQFQELRNRKLEQHDFIQSAILQIMTLLAPYMGNLQLQFMEACLELYQREKQG</sequence>
<dbReference type="Pfam" id="PF00440">
    <property type="entry name" value="TetR_N"/>
    <property type="match status" value="1"/>
</dbReference>
<dbReference type="PRINTS" id="PR00455">
    <property type="entry name" value="HTHTETR"/>
</dbReference>
<evidence type="ECO:0000313" key="4">
    <source>
        <dbReference type="EMBL" id="MDP1520456.1"/>
    </source>
</evidence>
<reference evidence="4" key="2">
    <citation type="submission" date="2023-08" db="EMBL/GenBank/DDBJ databases">
        <authorList>
            <person name="Luo J."/>
        </authorList>
    </citation>
    <scope>NUCLEOTIDE SEQUENCE</scope>
    <source>
        <strain evidence="4">DSM 25064</strain>
    </source>
</reference>
<dbReference type="PANTHER" id="PTHR43479">
    <property type="entry name" value="ACREF/ENVCD OPERON REPRESSOR-RELATED"/>
    <property type="match status" value="1"/>
</dbReference>
<dbReference type="AlphaFoldDB" id="A0AAW8B3E0"/>
<dbReference type="InterPro" id="IPR050624">
    <property type="entry name" value="HTH-type_Tx_Regulator"/>
</dbReference>
<dbReference type="EMBL" id="JAUUUU010000002">
    <property type="protein sequence ID" value="MDP1520456.1"/>
    <property type="molecule type" value="Genomic_DNA"/>
</dbReference>
<proteinExistence type="predicted"/>
<feature type="DNA-binding region" description="H-T-H motif" evidence="2">
    <location>
        <begin position="24"/>
        <end position="43"/>
    </location>
</feature>
<reference evidence="4" key="1">
    <citation type="journal article" date="2010" name="Int. J. Syst. Evol. Microbiol.">
        <title>Porticoccus litoralis gen. nov., sp. nov., a gammaproteobacterium isolated from the Yellow Sea.</title>
        <authorList>
            <person name="Oh H.M."/>
            <person name="Kim H."/>
            <person name="Kim K.M."/>
            <person name="Min G.S."/>
            <person name="Cho J.C."/>
        </authorList>
    </citation>
    <scope>NUCLEOTIDE SEQUENCE</scope>
    <source>
        <strain evidence="4">DSM 25064</strain>
    </source>
</reference>
<dbReference type="PROSITE" id="PS50977">
    <property type="entry name" value="HTH_TETR_2"/>
    <property type="match status" value="1"/>
</dbReference>
<comment type="caution">
    <text evidence="4">The sequence shown here is derived from an EMBL/GenBank/DDBJ whole genome shotgun (WGS) entry which is preliminary data.</text>
</comment>
<dbReference type="Proteomes" id="UP001178354">
    <property type="component" value="Unassembled WGS sequence"/>
</dbReference>
<dbReference type="RefSeq" id="WP_305170022.1">
    <property type="nucleotide sequence ID" value="NZ_JAUUUU010000002.1"/>
</dbReference>
<dbReference type="Pfam" id="PF13972">
    <property type="entry name" value="TetR"/>
    <property type="match status" value="1"/>
</dbReference>
<evidence type="ECO:0000256" key="2">
    <source>
        <dbReference type="PROSITE-ProRule" id="PRU00335"/>
    </source>
</evidence>
<keyword evidence="5" id="KW-1185">Reference proteome</keyword>
<dbReference type="InterPro" id="IPR025722">
    <property type="entry name" value="TetR"/>
</dbReference>
<feature type="domain" description="HTH tetR-type" evidence="3">
    <location>
        <begin position="1"/>
        <end position="61"/>
    </location>
</feature>
<evidence type="ECO:0000313" key="5">
    <source>
        <dbReference type="Proteomes" id="UP001178354"/>
    </source>
</evidence>
<dbReference type="InterPro" id="IPR001647">
    <property type="entry name" value="HTH_TetR"/>
</dbReference>
<gene>
    <name evidence="4" type="ORF">Q8A57_05670</name>
</gene>
<evidence type="ECO:0000259" key="3">
    <source>
        <dbReference type="PROSITE" id="PS50977"/>
    </source>
</evidence>
<organism evidence="4 5">
    <name type="scientific">Porticoccus litoralis</name>
    <dbReference type="NCBI Taxonomy" id="434086"/>
    <lineage>
        <taxon>Bacteria</taxon>
        <taxon>Pseudomonadati</taxon>
        <taxon>Pseudomonadota</taxon>
        <taxon>Gammaproteobacteria</taxon>
        <taxon>Cellvibrionales</taxon>
        <taxon>Porticoccaceae</taxon>
        <taxon>Porticoccus</taxon>
    </lineage>
</organism>
<protein>
    <submittedName>
        <fullName evidence="4">TetR/AcrR family transcriptional regulator</fullName>
    </submittedName>
</protein>
<accession>A0AAW8B3E0</accession>
<dbReference type="GO" id="GO:0003677">
    <property type="term" value="F:DNA binding"/>
    <property type="evidence" value="ECO:0007669"/>
    <property type="project" value="UniProtKB-UniRule"/>
</dbReference>
<dbReference type="SUPFAM" id="SSF46689">
    <property type="entry name" value="Homeodomain-like"/>
    <property type="match status" value="1"/>
</dbReference>